<comment type="caution">
    <text evidence="4">The sequence shown here is derived from an EMBL/GenBank/DDBJ whole genome shotgun (WGS) entry which is preliminary data.</text>
</comment>
<dbReference type="InterPro" id="IPR019196">
    <property type="entry name" value="ABC_transp_unknown"/>
</dbReference>
<protein>
    <submittedName>
        <fullName evidence="4">Gliding motility-associated ABC transporter substrate-binding protein GldG</fullName>
    </submittedName>
</protein>
<reference evidence="4 5" key="1">
    <citation type="submission" date="2023-09" db="EMBL/GenBank/DDBJ databases">
        <authorList>
            <person name="Rey-Velasco X."/>
        </authorList>
    </citation>
    <scope>NUCLEOTIDE SEQUENCE [LARGE SCALE GENOMIC DNA]</scope>
    <source>
        <strain evidence="4 5">F188</strain>
    </source>
</reference>
<dbReference type="Pfam" id="PF23357">
    <property type="entry name" value="DUF7088"/>
    <property type="match status" value="1"/>
</dbReference>
<dbReference type="NCBIfam" id="TIGR03521">
    <property type="entry name" value="GldG"/>
    <property type="match status" value="1"/>
</dbReference>
<keyword evidence="1" id="KW-1133">Transmembrane helix</keyword>
<dbReference type="Pfam" id="PF09822">
    <property type="entry name" value="ABC_transp_aux"/>
    <property type="match status" value="1"/>
</dbReference>
<evidence type="ECO:0000259" key="2">
    <source>
        <dbReference type="Pfam" id="PF09822"/>
    </source>
</evidence>
<keyword evidence="5" id="KW-1185">Reference proteome</keyword>
<keyword evidence="1" id="KW-0472">Membrane</keyword>
<feature type="domain" description="ABC-type uncharacterised transport system" evidence="2">
    <location>
        <begin position="189"/>
        <end position="492"/>
    </location>
</feature>
<sequence length="562" mass="63538">MKKTGTYKSLAILIVGLILLNVLAANFFTRFDLTQDNRYTLSTASKNIIEDIEKTVIIDVFLQGNFPPEFRRLRNETSQLLEEFAAYNSNIRVNFINPIEEGQDANAVAQEFLQMGMTPARVSVQESGKTSEEIIFPWAIANYEDKTVKIPLLKNTLGATDEDRVTNSVQQLEYAFANGLDKLIYPKEKKIAVMRGNGELPDANLADFLQTLQEYYYIAPFTLDSAAQNPQKTLQKLNEFDLILEAKPTEPFTENEKFVLDQYKMNGGKSIWLVESVAMETDSLLNQSGTTYALPRDLNLGDLFFSYGIRINPVLINDLYSAPITLASGSGNNTRFNPYPWFYSPLSSSPNDHPIINNIEAVKFEYANQIDTLANDIEKTILLSSSPRTKVEGTPLQISLEMVSQKPQISTYTDGEQPLAVLLKGNFTSAYKNRIKPFEIPNPLDESAATKMLVISDGDVIKNDLQRGAPLELGFERYTGSTYGNKEFLLNAVNYMLDDNGLIEIRTEEISIPFLDPERTAEEREKWQLTNLVVPLLILGIFAFLFTFFRRRKYVKRSRAAK</sequence>
<keyword evidence="1" id="KW-0812">Transmembrane</keyword>
<dbReference type="InterPro" id="IPR019863">
    <property type="entry name" value="Motility-assoc_ABC-rel_GldG"/>
</dbReference>
<name>A0ABU3E2V9_9FLAO</name>
<evidence type="ECO:0000259" key="3">
    <source>
        <dbReference type="Pfam" id="PF23357"/>
    </source>
</evidence>
<evidence type="ECO:0000313" key="4">
    <source>
        <dbReference type="EMBL" id="MDT0690335.1"/>
    </source>
</evidence>
<feature type="transmembrane region" description="Helical" evidence="1">
    <location>
        <begin position="529"/>
        <end position="549"/>
    </location>
</feature>
<dbReference type="Proteomes" id="UP001261624">
    <property type="component" value="Unassembled WGS sequence"/>
</dbReference>
<dbReference type="EMBL" id="JAVRHM010000011">
    <property type="protein sequence ID" value="MDT0690335.1"/>
    <property type="molecule type" value="Genomic_DNA"/>
</dbReference>
<evidence type="ECO:0000256" key="1">
    <source>
        <dbReference type="SAM" id="Phobius"/>
    </source>
</evidence>
<organism evidence="4 5">
    <name type="scientific">Autumnicola patrickiae</name>
    <dbReference type="NCBI Taxonomy" id="3075591"/>
    <lineage>
        <taxon>Bacteria</taxon>
        <taxon>Pseudomonadati</taxon>
        <taxon>Bacteroidota</taxon>
        <taxon>Flavobacteriia</taxon>
        <taxon>Flavobacteriales</taxon>
        <taxon>Flavobacteriaceae</taxon>
        <taxon>Autumnicola</taxon>
    </lineage>
</organism>
<gene>
    <name evidence="4" type="primary">gldG</name>
    <name evidence="4" type="ORF">RM549_11100</name>
</gene>
<evidence type="ECO:0000313" key="5">
    <source>
        <dbReference type="Proteomes" id="UP001261624"/>
    </source>
</evidence>
<dbReference type="InterPro" id="IPR055396">
    <property type="entry name" value="DUF7088"/>
</dbReference>
<dbReference type="RefSeq" id="WP_311684748.1">
    <property type="nucleotide sequence ID" value="NZ_JAVRHM010000011.1"/>
</dbReference>
<feature type="domain" description="DUF7088" evidence="3">
    <location>
        <begin position="35"/>
        <end position="141"/>
    </location>
</feature>
<proteinExistence type="predicted"/>
<accession>A0ABU3E2V9</accession>